<evidence type="ECO:0000259" key="1">
    <source>
        <dbReference type="PROSITE" id="PS50995"/>
    </source>
</evidence>
<dbReference type="Proteomes" id="UP001569904">
    <property type="component" value="Unassembled WGS sequence"/>
</dbReference>
<dbReference type="InterPro" id="IPR039422">
    <property type="entry name" value="MarR/SlyA-like"/>
</dbReference>
<sequence>MGIDQAAPEDQAAAESRLLLGWSLTVLLREWTARVEAVAEALPQGVRGYQVLSAVVHDAPPTQAHLAGRLGIDRTVMTYLLDAFEGCGLLERRPDPADRRNRRVVPTDKGRTVLADLDARVCEAEADLLSTLPPADRDVLLVLLERAASANDSTADRCVSTARSLPGGAR</sequence>
<dbReference type="SUPFAM" id="SSF46785">
    <property type="entry name" value="Winged helix' DNA-binding domain"/>
    <property type="match status" value="1"/>
</dbReference>
<dbReference type="Pfam" id="PF12802">
    <property type="entry name" value="MarR_2"/>
    <property type="match status" value="1"/>
</dbReference>
<evidence type="ECO:0000313" key="2">
    <source>
        <dbReference type="EMBL" id="MFA1555836.1"/>
    </source>
</evidence>
<feature type="domain" description="HTH marR-type" evidence="1">
    <location>
        <begin position="17"/>
        <end position="149"/>
    </location>
</feature>
<dbReference type="InterPro" id="IPR000835">
    <property type="entry name" value="HTH_MarR-typ"/>
</dbReference>
<proteinExistence type="predicted"/>
<gene>
    <name evidence="2" type="ORF">SM436_19280</name>
</gene>
<dbReference type="RefSeq" id="WP_371942558.1">
    <property type="nucleotide sequence ID" value="NZ_JAXCEH010000012.1"/>
</dbReference>
<dbReference type="Gene3D" id="1.10.10.10">
    <property type="entry name" value="Winged helix-like DNA-binding domain superfamily/Winged helix DNA-binding domain"/>
    <property type="match status" value="1"/>
</dbReference>
<dbReference type="PRINTS" id="PR00598">
    <property type="entry name" value="HTHMARR"/>
</dbReference>
<dbReference type="EMBL" id="JAXCEH010000012">
    <property type="protein sequence ID" value="MFA1555836.1"/>
    <property type="molecule type" value="Genomic_DNA"/>
</dbReference>
<dbReference type="InterPro" id="IPR036390">
    <property type="entry name" value="WH_DNA-bd_sf"/>
</dbReference>
<comment type="caution">
    <text evidence="2">The sequence shown here is derived from an EMBL/GenBank/DDBJ whole genome shotgun (WGS) entry which is preliminary data.</text>
</comment>
<reference evidence="2 3" key="1">
    <citation type="submission" date="2023-11" db="EMBL/GenBank/DDBJ databases">
        <title>Actinomadura monticuli sp. nov., isolated from volcanic ash.</title>
        <authorList>
            <person name="Lee S.D."/>
            <person name="Yang H."/>
            <person name="Kim I.S."/>
        </authorList>
    </citation>
    <scope>NUCLEOTIDE SEQUENCE [LARGE SCALE GENOMIC DNA]</scope>
    <source>
        <strain evidence="2 3">DSM 45346</strain>
    </source>
</reference>
<organism evidence="2 3">
    <name type="scientific">Actinomadura chokoriensis</name>
    <dbReference type="NCBI Taxonomy" id="454156"/>
    <lineage>
        <taxon>Bacteria</taxon>
        <taxon>Bacillati</taxon>
        <taxon>Actinomycetota</taxon>
        <taxon>Actinomycetes</taxon>
        <taxon>Streptosporangiales</taxon>
        <taxon>Thermomonosporaceae</taxon>
        <taxon>Actinomadura</taxon>
    </lineage>
</organism>
<protein>
    <submittedName>
        <fullName evidence="2">MarR family winged helix-turn-helix transcriptional regulator</fullName>
    </submittedName>
</protein>
<dbReference type="PROSITE" id="PS50995">
    <property type="entry name" value="HTH_MARR_2"/>
    <property type="match status" value="1"/>
</dbReference>
<dbReference type="SMART" id="SM00347">
    <property type="entry name" value="HTH_MARR"/>
    <property type="match status" value="1"/>
</dbReference>
<evidence type="ECO:0000313" key="3">
    <source>
        <dbReference type="Proteomes" id="UP001569904"/>
    </source>
</evidence>
<dbReference type="PANTHER" id="PTHR33164">
    <property type="entry name" value="TRANSCRIPTIONAL REGULATOR, MARR FAMILY"/>
    <property type="match status" value="1"/>
</dbReference>
<accession>A0ABV4QZ00</accession>
<keyword evidence="3" id="KW-1185">Reference proteome</keyword>
<dbReference type="PANTHER" id="PTHR33164:SF43">
    <property type="entry name" value="HTH-TYPE TRANSCRIPTIONAL REPRESSOR YETL"/>
    <property type="match status" value="1"/>
</dbReference>
<dbReference type="InterPro" id="IPR036388">
    <property type="entry name" value="WH-like_DNA-bd_sf"/>
</dbReference>
<name>A0ABV4QZ00_9ACTN</name>